<organism evidence="3 4">
    <name type="scientific">Mycolicibacterium rufum</name>
    <dbReference type="NCBI Taxonomy" id="318424"/>
    <lineage>
        <taxon>Bacteria</taxon>
        <taxon>Bacillati</taxon>
        <taxon>Actinomycetota</taxon>
        <taxon>Actinomycetes</taxon>
        <taxon>Mycobacteriales</taxon>
        <taxon>Mycobacteriaceae</taxon>
        <taxon>Mycolicibacterium</taxon>
    </lineage>
</organism>
<evidence type="ECO:0000313" key="3">
    <source>
        <dbReference type="EMBL" id="MCV7071161.1"/>
    </source>
</evidence>
<evidence type="ECO:0000259" key="2">
    <source>
        <dbReference type="Pfam" id="PF03007"/>
    </source>
</evidence>
<reference evidence="3" key="1">
    <citation type="submission" date="2020-07" db="EMBL/GenBank/DDBJ databases">
        <authorList>
            <person name="Pettersson B.M.F."/>
            <person name="Behra P.R.K."/>
            <person name="Ramesh M."/>
            <person name="Das S."/>
            <person name="Dasgupta S."/>
            <person name="Kirsebom L.A."/>
        </authorList>
    </citation>
    <scope>NUCLEOTIDE SEQUENCE</scope>
    <source>
        <strain evidence="3">DSM 45406</strain>
    </source>
</reference>
<name>A0A9X2XYC5_9MYCO</name>
<proteinExistence type="predicted"/>
<dbReference type="AlphaFoldDB" id="A0A9X2XYC5"/>
<protein>
    <submittedName>
        <fullName evidence="3">Wax ester/triacylglycerol synthase family O-acyltransferase</fullName>
    </submittedName>
</protein>
<evidence type="ECO:0000313" key="4">
    <source>
        <dbReference type="Proteomes" id="UP001140272"/>
    </source>
</evidence>
<reference evidence="3" key="2">
    <citation type="journal article" date="2022" name="BMC Genomics">
        <title>Comparative genome analysis of mycobacteria focusing on tRNA and non-coding RNA.</title>
        <authorList>
            <person name="Behra P.R.K."/>
            <person name="Pettersson B.M.F."/>
            <person name="Ramesh M."/>
            <person name="Das S."/>
            <person name="Dasgupta S."/>
            <person name="Kirsebom L.A."/>
        </authorList>
    </citation>
    <scope>NUCLEOTIDE SEQUENCE</scope>
    <source>
        <strain evidence="3">DSM 45406</strain>
    </source>
</reference>
<sequence>MAAIRRCGGEGASKGPVRKGPPPLPRRSAGPDSGGVDAQDADRHTDLAAGAVLILEGPIPDADALSEGLGERLLVIPYLLGIGSDLSGGLRRAALPHPGGDEDLFEFVPQAIRTTPGDRRPLWQCWVIEGLARDRWAVLLTVDPTIADSSAAVRMLTAATDFGAAAAPPCAVEDPAPPGWARAARGTVEGAAKILEAAVRAVSNRLNRPVTGRHRYSAVEVPLSGVAPICRTFGVGLDDVALSAITDSFRAALLRRDEEPRPDSLRVSGMLPALPVHEVDRVTQLLTVQRRLLRARARRRRRGGGALLGAVDLLTGLPQRGMVAVTMDAAVAGRPQMLMDRVVVRVLPVPALTLRLRTAVAILNDGDDLVFGISSDDAAAPDVDEIAFGIKKALACLAAAARRPRSGRPALAMIHPSVANE</sequence>
<gene>
    <name evidence="3" type="ORF">H7H73_12700</name>
</gene>
<dbReference type="Pfam" id="PF03007">
    <property type="entry name" value="WS_DGAT_cat"/>
    <property type="match status" value="1"/>
</dbReference>
<dbReference type="Proteomes" id="UP001140272">
    <property type="component" value="Unassembled WGS sequence"/>
</dbReference>
<comment type="caution">
    <text evidence="3">The sequence shown here is derived from an EMBL/GenBank/DDBJ whole genome shotgun (WGS) entry which is preliminary data.</text>
</comment>
<accession>A0A9X2XYC5</accession>
<dbReference type="EMBL" id="JACKRN010000443">
    <property type="protein sequence ID" value="MCV7071161.1"/>
    <property type="molecule type" value="Genomic_DNA"/>
</dbReference>
<feature type="domain" description="O-acyltransferase WSD1-like N-terminal" evidence="2">
    <location>
        <begin position="85"/>
        <end position="203"/>
    </location>
</feature>
<evidence type="ECO:0000256" key="1">
    <source>
        <dbReference type="SAM" id="MobiDB-lite"/>
    </source>
</evidence>
<dbReference type="GO" id="GO:0045017">
    <property type="term" value="P:glycerolipid biosynthetic process"/>
    <property type="evidence" value="ECO:0007669"/>
    <property type="project" value="InterPro"/>
</dbReference>
<dbReference type="GO" id="GO:0004144">
    <property type="term" value="F:diacylglycerol O-acyltransferase activity"/>
    <property type="evidence" value="ECO:0007669"/>
    <property type="project" value="InterPro"/>
</dbReference>
<dbReference type="InterPro" id="IPR004255">
    <property type="entry name" value="O-acyltransferase_WSD1_N"/>
</dbReference>
<feature type="region of interest" description="Disordered" evidence="1">
    <location>
        <begin position="1"/>
        <end position="40"/>
    </location>
</feature>